<organism evidence="2">
    <name type="scientific">Anguilla anguilla</name>
    <name type="common">European freshwater eel</name>
    <name type="synonym">Muraena anguilla</name>
    <dbReference type="NCBI Taxonomy" id="7936"/>
    <lineage>
        <taxon>Eukaryota</taxon>
        <taxon>Metazoa</taxon>
        <taxon>Chordata</taxon>
        <taxon>Craniata</taxon>
        <taxon>Vertebrata</taxon>
        <taxon>Euteleostomi</taxon>
        <taxon>Actinopterygii</taxon>
        <taxon>Neopterygii</taxon>
        <taxon>Teleostei</taxon>
        <taxon>Anguilliformes</taxon>
        <taxon>Anguillidae</taxon>
        <taxon>Anguilla</taxon>
    </lineage>
</organism>
<accession>A0A0E9XNU8</accession>
<proteinExistence type="predicted"/>
<protein>
    <submittedName>
        <fullName evidence="2">Uncharacterized protein</fullName>
    </submittedName>
</protein>
<reference evidence="2" key="2">
    <citation type="journal article" date="2015" name="Fish Shellfish Immunol.">
        <title>Early steps in the European eel (Anguilla anguilla)-Vibrio vulnificus interaction in the gills: Role of the RtxA13 toxin.</title>
        <authorList>
            <person name="Callol A."/>
            <person name="Pajuelo D."/>
            <person name="Ebbesson L."/>
            <person name="Teles M."/>
            <person name="MacKenzie S."/>
            <person name="Amaro C."/>
        </authorList>
    </citation>
    <scope>NUCLEOTIDE SEQUENCE</scope>
</reference>
<feature type="region of interest" description="Disordered" evidence="1">
    <location>
        <begin position="1"/>
        <end position="21"/>
    </location>
</feature>
<reference evidence="2" key="1">
    <citation type="submission" date="2014-11" db="EMBL/GenBank/DDBJ databases">
        <authorList>
            <person name="Amaro Gonzalez C."/>
        </authorList>
    </citation>
    <scope>NUCLEOTIDE SEQUENCE</scope>
</reference>
<sequence length="52" mass="5885">MCANKMVSRFNDGGVKTNEPGVLKLQEATNRPSNLSYHTSDQKPFWCRLSAR</sequence>
<name>A0A0E9XNU8_ANGAN</name>
<evidence type="ECO:0000256" key="1">
    <source>
        <dbReference type="SAM" id="MobiDB-lite"/>
    </source>
</evidence>
<dbReference type="AlphaFoldDB" id="A0A0E9XNU8"/>
<dbReference type="EMBL" id="GBXM01004471">
    <property type="protein sequence ID" value="JAI04107.1"/>
    <property type="molecule type" value="Transcribed_RNA"/>
</dbReference>
<evidence type="ECO:0000313" key="2">
    <source>
        <dbReference type="EMBL" id="JAI04107.1"/>
    </source>
</evidence>